<dbReference type="InterPro" id="IPR013083">
    <property type="entry name" value="Znf_RING/FYVE/PHD"/>
</dbReference>
<name>A0A6P4A972_ZIZJJ</name>
<reference evidence="5" key="1">
    <citation type="submission" date="2025-08" db="UniProtKB">
        <authorList>
            <consortium name="RefSeq"/>
        </authorList>
    </citation>
    <scope>IDENTIFICATION</scope>
    <source>
        <tissue evidence="5">Seedling</tissue>
    </source>
</reference>
<evidence type="ECO:0000259" key="2">
    <source>
        <dbReference type="Pfam" id="PF18890"/>
    </source>
</evidence>
<dbReference type="CDD" id="cd23832">
    <property type="entry name" value="DRWD-C_FANCL"/>
    <property type="match status" value="1"/>
</dbReference>
<gene>
    <name evidence="5" type="primary">LOC107424969</name>
</gene>
<dbReference type="Gene3D" id="3.30.40.10">
    <property type="entry name" value="Zinc/RING finger domain, C3HC4 (zinc finger)"/>
    <property type="match status" value="1"/>
</dbReference>
<proteinExistence type="predicted"/>
<dbReference type="GO" id="GO:0061630">
    <property type="term" value="F:ubiquitin protein ligase activity"/>
    <property type="evidence" value="ECO:0007669"/>
    <property type="project" value="TreeGrafter"/>
</dbReference>
<protein>
    <submittedName>
        <fullName evidence="5">Uncharacterized protein LOC107424969 isoform X1</fullName>
    </submittedName>
</protein>
<dbReference type="InterPro" id="IPR016135">
    <property type="entry name" value="UBQ-conjugating_enzyme/RWD"/>
</dbReference>
<feature type="domain" description="FANCL UBC-like" evidence="2">
    <location>
        <begin position="17"/>
        <end position="105"/>
    </location>
</feature>
<evidence type="ECO:0000313" key="5">
    <source>
        <dbReference type="RefSeq" id="XP_015890367.1"/>
    </source>
</evidence>
<dbReference type="PANTHER" id="PTHR13206:SF0">
    <property type="entry name" value="E3 UBIQUITIN-PROTEIN LIGASE FANCL"/>
    <property type="match status" value="1"/>
</dbReference>
<sequence length="291" mass="33659">MEFTEQTRCREMAKSSTFYRSVYSEIEEVGWEHLVKLGEDLTFLSFRILDKKGREHILEIQLKRTYPKCPPSISADVPYIFNLEWSMQSRLKNVIRQFQEHLEKLQEFWSILEDIDKSLWVDDMKASFATSYRQINIGNDSFIMLSINASDPRSLPEIRFLGSGPSVNVMRKTWQKNSKRWKKEKPFLENLASLLETHLPGPPDVLKRDQQVECGICYAQNLPIDDELGNKSGCGTDYTCDNTNCSRAFHSICLGDWLRSITTTRQSFNVLFGNCPYCSEPIAVKINSSKQ</sequence>
<evidence type="ECO:0000313" key="4">
    <source>
        <dbReference type="Proteomes" id="UP001652623"/>
    </source>
</evidence>
<dbReference type="InterPro" id="IPR044037">
    <property type="entry name" value="FANCL_d3"/>
</dbReference>
<feature type="domain" description="FANCL C-terminal" evidence="1">
    <location>
        <begin position="210"/>
        <end position="286"/>
    </location>
</feature>
<dbReference type="PANTHER" id="PTHR13206">
    <property type="entry name" value="UBIQUITIN LIGASE PROTEIN PHF9 FANCONI ANEMIA GROUP L PROTEIN"/>
    <property type="match status" value="1"/>
</dbReference>
<dbReference type="Pfam" id="PF18891">
    <property type="entry name" value="FANCL_d3"/>
    <property type="match status" value="1"/>
</dbReference>
<dbReference type="Proteomes" id="UP001652623">
    <property type="component" value="Chromosome 7"/>
</dbReference>
<dbReference type="SMART" id="SM01197">
    <property type="entry name" value="FANCL_C"/>
    <property type="match status" value="1"/>
</dbReference>
<dbReference type="AlphaFoldDB" id="A0A6P4A972"/>
<dbReference type="InterPro" id="IPR043898">
    <property type="entry name" value="FANCL_d2"/>
</dbReference>
<feature type="domain" description="FANCL UBC-like" evidence="3">
    <location>
        <begin position="107"/>
        <end position="201"/>
    </location>
</feature>
<dbReference type="GO" id="GO:0036297">
    <property type="term" value="P:interstrand cross-link repair"/>
    <property type="evidence" value="ECO:0007669"/>
    <property type="project" value="InterPro"/>
</dbReference>
<dbReference type="InParanoid" id="A0A6P4A972"/>
<dbReference type="RefSeq" id="XP_015890367.1">
    <property type="nucleotide sequence ID" value="XM_016034881.4"/>
</dbReference>
<dbReference type="Pfam" id="PF18890">
    <property type="entry name" value="FANCL_d2"/>
    <property type="match status" value="1"/>
</dbReference>
<evidence type="ECO:0000259" key="1">
    <source>
        <dbReference type="Pfam" id="PF11793"/>
    </source>
</evidence>
<dbReference type="FunCoup" id="A0A6P4A972">
    <property type="interactions" value="1971"/>
</dbReference>
<dbReference type="CDD" id="cd16490">
    <property type="entry name" value="RING-CH-C4HC3_FANCL"/>
    <property type="match status" value="1"/>
</dbReference>
<dbReference type="CDD" id="cd23831">
    <property type="entry name" value="DRWD-N_FANCL"/>
    <property type="match status" value="1"/>
</dbReference>
<organism evidence="4 5">
    <name type="scientific">Ziziphus jujuba</name>
    <name type="common">Chinese jujube</name>
    <name type="synonym">Ziziphus sativa</name>
    <dbReference type="NCBI Taxonomy" id="326968"/>
    <lineage>
        <taxon>Eukaryota</taxon>
        <taxon>Viridiplantae</taxon>
        <taxon>Streptophyta</taxon>
        <taxon>Embryophyta</taxon>
        <taxon>Tracheophyta</taxon>
        <taxon>Spermatophyta</taxon>
        <taxon>Magnoliopsida</taxon>
        <taxon>eudicotyledons</taxon>
        <taxon>Gunneridae</taxon>
        <taxon>Pentapetalae</taxon>
        <taxon>rosids</taxon>
        <taxon>fabids</taxon>
        <taxon>Rosales</taxon>
        <taxon>Rhamnaceae</taxon>
        <taxon>Paliureae</taxon>
        <taxon>Ziziphus</taxon>
    </lineage>
</organism>
<keyword evidence="4" id="KW-1185">Reference proteome</keyword>
<evidence type="ECO:0000259" key="3">
    <source>
        <dbReference type="Pfam" id="PF18891"/>
    </source>
</evidence>
<dbReference type="GO" id="GO:0043240">
    <property type="term" value="C:Fanconi anaemia nuclear complex"/>
    <property type="evidence" value="ECO:0007669"/>
    <property type="project" value="InterPro"/>
</dbReference>
<accession>A0A6P4A972</accession>
<dbReference type="KEGG" id="zju:107424969"/>
<dbReference type="InterPro" id="IPR043003">
    <property type="entry name" value="FANCL_d3_sf"/>
</dbReference>
<dbReference type="InterPro" id="IPR026850">
    <property type="entry name" value="FANCL_C"/>
</dbReference>
<dbReference type="SUPFAM" id="SSF57850">
    <property type="entry name" value="RING/U-box"/>
    <property type="match status" value="1"/>
</dbReference>
<dbReference type="InterPro" id="IPR026848">
    <property type="entry name" value="Fancl"/>
</dbReference>
<dbReference type="GeneID" id="107424969"/>
<dbReference type="Pfam" id="PF11793">
    <property type="entry name" value="FANCL_C"/>
    <property type="match status" value="1"/>
</dbReference>
<dbReference type="GO" id="GO:0006513">
    <property type="term" value="P:protein monoubiquitination"/>
    <property type="evidence" value="ECO:0007669"/>
    <property type="project" value="TreeGrafter"/>
</dbReference>
<dbReference type="Gene3D" id="3.10.110.20">
    <property type="entry name" value="RWD domain-like"/>
    <property type="match status" value="1"/>
</dbReference>
<dbReference type="Gene3D" id="3.10.110.10">
    <property type="entry name" value="Ubiquitin Conjugating Enzyme"/>
    <property type="match status" value="1"/>
</dbReference>